<protein>
    <submittedName>
        <fullName evidence="3">Phenazine antibiotic biosynthesis protein</fullName>
    </submittedName>
</protein>
<keyword evidence="1" id="KW-0378">Hydrolase</keyword>
<dbReference type="EMBL" id="MJLZ01000004">
    <property type="protein sequence ID" value="RLM27273.1"/>
    <property type="molecule type" value="Genomic_DNA"/>
</dbReference>
<dbReference type="InterPro" id="IPR000868">
    <property type="entry name" value="Isochorismatase-like_dom"/>
</dbReference>
<evidence type="ECO:0000256" key="1">
    <source>
        <dbReference type="ARBA" id="ARBA00022801"/>
    </source>
</evidence>
<comment type="caution">
    <text evidence="3">The sequence shown here is derived from an EMBL/GenBank/DDBJ whole genome shotgun (WGS) entry which is preliminary data.</text>
</comment>
<reference evidence="3 4" key="1">
    <citation type="submission" date="2016-09" db="EMBL/GenBank/DDBJ databases">
        <authorList>
            <person name="Doonan J."/>
            <person name="Pachebat J.A."/>
            <person name="Golyshin P.N."/>
            <person name="Denman S."/>
            <person name="Mcdonald J.E."/>
        </authorList>
    </citation>
    <scope>NUCLEOTIDE SEQUENCE [LARGE SCALE GENOMIC DNA]</scope>
    <source>
        <strain evidence="3 4">NCPPB 3934</strain>
    </source>
</reference>
<feature type="domain" description="Isochorismatase-like" evidence="2">
    <location>
        <begin position="31"/>
        <end position="202"/>
    </location>
</feature>
<proteinExistence type="predicted"/>
<dbReference type="PANTHER" id="PTHR43540:SF3">
    <property type="entry name" value="ENTEROBACTIN SYNTHASE COMPONENT B"/>
    <property type="match status" value="1"/>
</dbReference>
<dbReference type="InterPro" id="IPR016291">
    <property type="entry name" value="Isochorismatase"/>
</dbReference>
<name>A0A421DSH1_9GAMM</name>
<evidence type="ECO:0000313" key="4">
    <source>
        <dbReference type="Proteomes" id="UP000285648"/>
    </source>
</evidence>
<evidence type="ECO:0000259" key="2">
    <source>
        <dbReference type="Pfam" id="PF00857"/>
    </source>
</evidence>
<dbReference type="PANTHER" id="PTHR43540">
    <property type="entry name" value="PEROXYUREIDOACRYLATE/UREIDOACRYLATE AMIDOHYDROLASE-RELATED"/>
    <property type="match status" value="1"/>
</dbReference>
<dbReference type="Proteomes" id="UP000285648">
    <property type="component" value="Unassembled WGS sequence"/>
</dbReference>
<evidence type="ECO:0000313" key="3">
    <source>
        <dbReference type="EMBL" id="RLM27273.1"/>
    </source>
</evidence>
<gene>
    <name evidence="3" type="ORF">BIY29_03380</name>
</gene>
<dbReference type="SUPFAM" id="SSF52499">
    <property type="entry name" value="Isochorismatase-like hydrolases"/>
    <property type="match status" value="1"/>
</dbReference>
<dbReference type="GO" id="GO:0008908">
    <property type="term" value="F:isochorismatase activity"/>
    <property type="evidence" value="ECO:0007669"/>
    <property type="project" value="InterPro"/>
</dbReference>
<organism evidence="3 4">
    <name type="scientific">Brenneria alni</name>
    <dbReference type="NCBI Taxonomy" id="71656"/>
    <lineage>
        <taxon>Bacteria</taxon>
        <taxon>Pseudomonadati</taxon>
        <taxon>Pseudomonadota</taxon>
        <taxon>Gammaproteobacteria</taxon>
        <taxon>Enterobacterales</taxon>
        <taxon>Pectobacteriaceae</taxon>
        <taxon>Brenneria</taxon>
    </lineage>
</organism>
<dbReference type="Gene3D" id="3.40.50.850">
    <property type="entry name" value="Isochorismatase-like"/>
    <property type="match status" value="1"/>
</dbReference>
<dbReference type="OrthoDB" id="5794853at2"/>
<keyword evidence="4" id="KW-1185">Reference proteome</keyword>
<accession>A0A421DSH1</accession>
<dbReference type="InterPro" id="IPR036380">
    <property type="entry name" value="Isochorismatase-like_sf"/>
</dbReference>
<dbReference type="PRINTS" id="PR01398">
    <property type="entry name" value="ISCHRISMTASE"/>
</dbReference>
<dbReference type="InterPro" id="IPR050272">
    <property type="entry name" value="Isochorismatase-like_hydrls"/>
</dbReference>
<sequence length="206" mass="23059">MTIPAIEEYDLGSPELSVKNKVTWSIEPTRSLLLVHDMQDFFLNLLPQNLRNTLIKNCQNLIGWAREKSIPIVYTGQKGNMSSKERGLLYDFWGAGMSADPKHTKIAATLSPQPGDAVLKKWRYSAFFSSELADIFNTQRRDQMIICGVYAQIGILTTALDAYSRDIEVFLVQDGIADFSHAAHQHMLMYAASCCASVLPVEEVLV</sequence>
<dbReference type="RefSeq" id="WP_121573765.1">
    <property type="nucleotide sequence ID" value="NZ_MJLZ01000004.1"/>
</dbReference>
<dbReference type="Pfam" id="PF00857">
    <property type="entry name" value="Isochorismatase"/>
    <property type="match status" value="1"/>
</dbReference>
<dbReference type="AlphaFoldDB" id="A0A421DSH1"/>